<reference evidence="2" key="1">
    <citation type="submission" date="2016-03" db="EMBL/GenBank/DDBJ databases">
        <authorList>
            <person name="Ploux O."/>
        </authorList>
    </citation>
    <scope>NUCLEOTIDE SEQUENCE</scope>
    <source>
        <strain evidence="2">UC10</strain>
    </source>
</reference>
<dbReference type="InterPro" id="IPR003779">
    <property type="entry name" value="CMD-like"/>
</dbReference>
<dbReference type="GO" id="GO:0051920">
    <property type="term" value="F:peroxiredoxin activity"/>
    <property type="evidence" value="ECO:0007669"/>
    <property type="project" value="InterPro"/>
</dbReference>
<name>A0A1Y5PLD8_9MYCO</name>
<evidence type="ECO:0000259" key="1">
    <source>
        <dbReference type="Pfam" id="PF02627"/>
    </source>
</evidence>
<protein>
    <submittedName>
        <fullName evidence="2">Alkylhydroperoxidase like protein, AhpD family</fullName>
    </submittedName>
</protein>
<keyword evidence="2" id="KW-0575">Peroxidase</keyword>
<dbReference type="Pfam" id="PF02627">
    <property type="entry name" value="CMD"/>
    <property type="match status" value="1"/>
</dbReference>
<dbReference type="AlphaFoldDB" id="A0A1Y5PLD8"/>
<dbReference type="PANTHER" id="PTHR33930">
    <property type="entry name" value="ALKYL HYDROPEROXIDE REDUCTASE AHPD"/>
    <property type="match status" value="1"/>
</dbReference>
<dbReference type="PANTHER" id="PTHR33930:SF2">
    <property type="entry name" value="BLR3452 PROTEIN"/>
    <property type="match status" value="1"/>
</dbReference>
<dbReference type="Gene3D" id="1.20.1290.10">
    <property type="entry name" value="AhpD-like"/>
    <property type="match status" value="1"/>
</dbReference>
<dbReference type="InterPro" id="IPR029032">
    <property type="entry name" value="AhpD-like"/>
</dbReference>
<organism evidence="2">
    <name type="scientific">uncultured Mycobacterium sp</name>
    <dbReference type="NCBI Taxonomy" id="171292"/>
    <lineage>
        <taxon>Bacteria</taxon>
        <taxon>Bacillati</taxon>
        <taxon>Actinomycetota</taxon>
        <taxon>Actinomycetes</taxon>
        <taxon>Mycobacteriales</taxon>
        <taxon>Mycobacteriaceae</taxon>
        <taxon>Mycobacterium</taxon>
        <taxon>environmental samples</taxon>
    </lineage>
</organism>
<dbReference type="SUPFAM" id="SSF69118">
    <property type="entry name" value="AhpD-like"/>
    <property type="match status" value="1"/>
</dbReference>
<dbReference type="EMBL" id="FLQS01000078">
    <property type="protein sequence ID" value="SBS79513.1"/>
    <property type="molecule type" value="Genomic_DNA"/>
</dbReference>
<sequence>MTDHDHHSDVLAELNPQHRALRQMIPEVYEGFGALSRAAMGTGAVEAKMKELIAMVIGVVQGCDGCIASHARGAVRAGATKQEAAEVIGVSIMMHGGPATIYGARAYTAFCEFADAAGRQSS</sequence>
<dbReference type="InterPro" id="IPR004675">
    <property type="entry name" value="AhpD_core"/>
</dbReference>
<feature type="domain" description="Carboxymuconolactone decarboxylase-like" evidence="1">
    <location>
        <begin position="26"/>
        <end position="106"/>
    </location>
</feature>
<keyword evidence="2" id="KW-0560">Oxidoreductase</keyword>
<dbReference type="NCBIfam" id="TIGR00778">
    <property type="entry name" value="ahpD_dom"/>
    <property type="match status" value="1"/>
</dbReference>
<evidence type="ECO:0000313" key="2">
    <source>
        <dbReference type="EMBL" id="SBS79513.1"/>
    </source>
</evidence>
<proteinExistence type="predicted"/>
<gene>
    <name evidence="2" type="ORF">MHPYR_80102</name>
</gene>
<accession>A0A1Y5PLD8</accession>